<proteinExistence type="predicted"/>
<gene>
    <name evidence="1" type="ORF">Cvel_15083</name>
</gene>
<dbReference type="VEuPathDB" id="CryptoDB:Cvel_15083"/>
<organism evidence="1">
    <name type="scientific">Chromera velia CCMP2878</name>
    <dbReference type="NCBI Taxonomy" id="1169474"/>
    <lineage>
        <taxon>Eukaryota</taxon>
        <taxon>Sar</taxon>
        <taxon>Alveolata</taxon>
        <taxon>Colpodellida</taxon>
        <taxon>Chromeraceae</taxon>
        <taxon>Chromera</taxon>
    </lineage>
</organism>
<accession>A0A0G4F558</accession>
<name>A0A0G4F558_9ALVE</name>
<dbReference type="AlphaFoldDB" id="A0A0G4F558"/>
<dbReference type="EMBL" id="CDMZ01000112">
    <property type="protein sequence ID" value="CEM06967.1"/>
    <property type="molecule type" value="Genomic_DNA"/>
</dbReference>
<protein>
    <submittedName>
        <fullName evidence="1">Uncharacterized protein</fullName>
    </submittedName>
</protein>
<reference evidence="1" key="1">
    <citation type="submission" date="2014-11" db="EMBL/GenBank/DDBJ databases">
        <authorList>
            <person name="Otto D Thomas"/>
            <person name="Naeem Raeece"/>
        </authorList>
    </citation>
    <scope>NUCLEOTIDE SEQUENCE</scope>
</reference>
<sequence length="90" mass="9255">MENLHDGQAWVAYGEELERNGAGGSVRCPVEIYGASGQVPGSPEDLCGRPEGASSKGLWKIYAAGGAGLEGVWQGSSEDLCGRVDGSRTG</sequence>
<evidence type="ECO:0000313" key="1">
    <source>
        <dbReference type="EMBL" id="CEM06967.1"/>
    </source>
</evidence>